<evidence type="ECO:0000313" key="5">
    <source>
        <dbReference type="Proteomes" id="UP000030747"/>
    </source>
</evidence>
<dbReference type="OMA" id="LRFNYTE"/>
<keyword evidence="3" id="KW-0812">Transmembrane</keyword>
<dbReference type="AlphaFoldDB" id="U6KLY3"/>
<sequence length="595" mass="65810">MFNKHTNVKAPELSSEVLKFSFSDRSPLSKKYPTTLPGLSQSTEQFHAAAWENVTSEKNGAGAGGIGESLNAASAHGFTFPYSQALLEEALKPEGITFSTKAAAVLTPARYAAALQWDIANRLRSNPGVTPIIRARWHTAEEYVAAAAALQDDRAPVKSQWHIRLLNETGLALVSATQESLADDKGRPLPYPFALPSPLELLQSAFGDEYASKELSTEQTGMRTKPLEAPEGNWPTVAVTDKPSARRSSTDFKRTRETSSELLRWVPFGLARIPAGTIGMTNELAMGTPAGDASAAELQDNEQLFAEALSKSLPRRWLEAPDGRRLVIVLNDHIAECRNLLHLAASFSSGGTPVFVKDSEGLDPRKLLARLKGERIAGKKVAFIVFALGETEMLPMNAAFLDRAVLRVPKASDIKAFLARKEEEAAKEWEAKREEQEKMRLHMEKREAHLSELEGFTETKQETVTSLATNEQGSELNGQNKPDFSENEQQAPVLALDPFDEYVLRFNYTEVSDLNSYAEALALELREEPLETTIWGDSHRVAIMVLAEPPETEAQLGTAWMRLNRLIHMTIAVSMIVGLLCCLCMWRLMLLLKRR</sequence>
<keyword evidence="1" id="KW-0175">Coiled coil</keyword>
<dbReference type="EMBL" id="HG674134">
    <property type="protein sequence ID" value="CDJ38986.1"/>
    <property type="molecule type" value="Genomic_DNA"/>
</dbReference>
<dbReference type="VEuPathDB" id="ToxoDB:ETH_00029225"/>
<feature type="region of interest" description="Disordered" evidence="2">
    <location>
        <begin position="216"/>
        <end position="236"/>
    </location>
</feature>
<dbReference type="RefSeq" id="XP_013229741.1">
    <property type="nucleotide sequence ID" value="XM_013374287.1"/>
</dbReference>
<evidence type="ECO:0000256" key="2">
    <source>
        <dbReference type="SAM" id="MobiDB-lite"/>
    </source>
</evidence>
<feature type="coiled-coil region" evidence="1">
    <location>
        <begin position="419"/>
        <end position="446"/>
    </location>
</feature>
<dbReference type="OrthoDB" id="346131at2759"/>
<gene>
    <name evidence="4" type="ORF">ETH_00029225</name>
</gene>
<evidence type="ECO:0000256" key="3">
    <source>
        <dbReference type="SAM" id="Phobius"/>
    </source>
</evidence>
<keyword evidence="3" id="KW-1133">Transmembrane helix</keyword>
<keyword evidence="5" id="KW-1185">Reference proteome</keyword>
<dbReference type="GeneID" id="25254938"/>
<name>U6KLY3_EIMTE</name>
<reference evidence="4" key="2">
    <citation type="submission" date="2013-10" db="EMBL/GenBank/DDBJ databases">
        <authorList>
            <person name="Aslett M."/>
        </authorList>
    </citation>
    <scope>NUCLEOTIDE SEQUENCE [LARGE SCALE GENOMIC DNA]</scope>
    <source>
        <strain evidence="4">Houghton</strain>
    </source>
</reference>
<feature type="transmembrane region" description="Helical" evidence="3">
    <location>
        <begin position="566"/>
        <end position="586"/>
    </location>
</feature>
<dbReference type="Proteomes" id="UP000030747">
    <property type="component" value="Unassembled WGS sequence"/>
</dbReference>
<evidence type="ECO:0000256" key="1">
    <source>
        <dbReference type="SAM" id="Coils"/>
    </source>
</evidence>
<reference evidence="4" key="1">
    <citation type="submission" date="2013-10" db="EMBL/GenBank/DDBJ databases">
        <title>Genomic analysis of the causative agents of coccidiosis in chickens.</title>
        <authorList>
            <person name="Reid A.J."/>
            <person name="Blake D."/>
            <person name="Billington K."/>
            <person name="Browne H."/>
            <person name="Dunn M."/>
            <person name="Hung S."/>
            <person name="Kawahara F."/>
            <person name="Miranda-Saavedra D."/>
            <person name="Mourier T."/>
            <person name="Nagra H."/>
            <person name="Otto T.D."/>
            <person name="Rawlings N."/>
            <person name="Sanchez A."/>
            <person name="Sanders M."/>
            <person name="Subramaniam C."/>
            <person name="Tay Y."/>
            <person name="Dear P."/>
            <person name="Doerig C."/>
            <person name="Gruber A."/>
            <person name="Parkinson J."/>
            <person name="Shirley M."/>
            <person name="Wan K.L."/>
            <person name="Berriman M."/>
            <person name="Tomley F."/>
            <person name="Pain A."/>
        </authorList>
    </citation>
    <scope>NUCLEOTIDE SEQUENCE [LARGE SCALE GENOMIC DNA]</scope>
    <source>
        <strain evidence="4">Houghton</strain>
    </source>
</reference>
<keyword evidence="3" id="KW-0472">Membrane</keyword>
<evidence type="ECO:0000313" key="4">
    <source>
        <dbReference type="EMBL" id="CDJ38986.1"/>
    </source>
</evidence>
<organism evidence="4 5">
    <name type="scientific">Eimeria tenella</name>
    <name type="common">Coccidian parasite</name>
    <dbReference type="NCBI Taxonomy" id="5802"/>
    <lineage>
        <taxon>Eukaryota</taxon>
        <taxon>Sar</taxon>
        <taxon>Alveolata</taxon>
        <taxon>Apicomplexa</taxon>
        <taxon>Conoidasida</taxon>
        <taxon>Coccidia</taxon>
        <taxon>Eucoccidiorida</taxon>
        <taxon>Eimeriorina</taxon>
        <taxon>Eimeriidae</taxon>
        <taxon>Eimeria</taxon>
    </lineage>
</organism>
<accession>U6KLY3</accession>
<protein>
    <submittedName>
        <fullName evidence="4">Uncharacterized protein</fullName>
    </submittedName>
</protein>
<proteinExistence type="predicted"/>
<dbReference type="VEuPathDB" id="ToxoDB:ETH2_1326900"/>